<gene>
    <name evidence="2" type="ORF">EYF80_024176</name>
</gene>
<keyword evidence="1" id="KW-0812">Transmembrane</keyword>
<organism evidence="2 3">
    <name type="scientific">Liparis tanakae</name>
    <name type="common">Tanaka's snailfish</name>
    <dbReference type="NCBI Taxonomy" id="230148"/>
    <lineage>
        <taxon>Eukaryota</taxon>
        <taxon>Metazoa</taxon>
        <taxon>Chordata</taxon>
        <taxon>Craniata</taxon>
        <taxon>Vertebrata</taxon>
        <taxon>Euteleostomi</taxon>
        <taxon>Actinopterygii</taxon>
        <taxon>Neopterygii</taxon>
        <taxon>Teleostei</taxon>
        <taxon>Neoteleostei</taxon>
        <taxon>Acanthomorphata</taxon>
        <taxon>Eupercaria</taxon>
        <taxon>Perciformes</taxon>
        <taxon>Cottioidei</taxon>
        <taxon>Cottales</taxon>
        <taxon>Liparidae</taxon>
        <taxon>Liparis</taxon>
    </lineage>
</organism>
<name>A0A4Z2HIP6_9TELE</name>
<evidence type="ECO:0000313" key="2">
    <source>
        <dbReference type="EMBL" id="TNN65647.1"/>
    </source>
</evidence>
<dbReference type="Proteomes" id="UP000314294">
    <property type="component" value="Unassembled WGS sequence"/>
</dbReference>
<accession>A0A4Z2HIP6</accession>
<reference evidence="2 3" key="1">
    <citation type="submission" date="2019-03" db="EMBL/GenBank/DDBJ databases">
        <title>First draft genome of Liparis tanakae, snailfish: a comprehensive survey of snailfish specific genes.</title>
        <authorList>
            <person name="Kim W."/>
            <person name="Song I."/>
            <person name="Jeong J.-H."/>
            <person name="Kim D."/>
            <person name="Kim S."/>
            <person name="Ryu S."/>
            <person name="Song J.Y."/>
            <person name="Lee S.K."/>
        </authorList>
    </citation>
    <scope>NUCLEOTIDE SEQUENCE [LARGE SCALE GENOMIC DNA]</scope>
    <source>
        <tissue evidence="2">Muscle</tissue>
    </source>
</reference>
<comment type="caution">
    <text evidence="2">The sequence shown here is derived from an EMBL/GenBank/DDBJ whole genome shotgun (WGS) entry which is preliminary data.</text>
</comment>
<proteinExistence type="predicted"/>
<sequence length="209" mass="23293">MSLSHDVGISLHTEAEHRHPGNGCVHNQTESLWVTNGQEVHKRNQEEQVVVHHRISRPHGNKGVHVFILIRLVFVLVLVLVLIPSLHLQLLPVLKSLTQLRLSEAHIHFGPLPPSLVMESLVARQTSCPSVTFPDVLQQGALNAELGDDLQAGTRTDTQCPDHVNVVHASNGHHVLQIQRFKTLRDPQIICSNILELKHNDIVKTSDPD</sequence>
<keyword evidence="3" id="KW-1185">Reference proteome</keyword>
<keyword evidence="1" id="KW-1133">Transmembrane helix</keyword>
<keyword evidence="1" id="KW-0472">Membrane</keyword>
<dbReference type="EMBL" id="SRLO01000232">
    <property type="protein sequence ID" value="TNN65647.1"/>
    <property type="molecule type" value="Genomic_DNA"/>
</dbReference>
<evidence type="ECO:0000313" key="3">
    <source>
        <dbReference type="Proteomes" id="UP000314294"/>
    </source>
</evidence>
<evidence type="ECO:0000256" key="1">
    <source>
        <dbReference type="SAM" id="Phobius"/>
    </source>
</evidence>
<protein>
    <submittedName>
        <fullName evidence="2">Uncharacterized protein</fullName>
    </submittedName>
</protein>
<dbReference type="AlphaFoldDB" id="A0A4Z2HIP6"/>
<feature type="transmembrane region" description="Helical" evidence="1">
    <location>
        <begin position="64"/>
        <end position="86"/>
    </location>
</feature>